<reference evidence="1 2" key="1">
    <citation type="submission" date="2024-03" db="EMBL/GenBank/DDBJ databases">
        <title>Aureococcus anophagefferens CCMP1851 and Kratosvirus quantuckense: Draft genome of a second virus-susceptible host strain in the model system.</title>
        <authorList>
            <person name="Chase E."/>
            <person name="Truchon A.R."/>
            <person name="Schepens W."/>
            <person name="Wilhelm S.W."/>
        </authorList>
    </citation>
    <scope>NUCLEOTIDE SEQUENCE [LARGE SCALE GENOMIC DNA]</scope>
    <source>
        <strain evidence="1 2">CCMP1851</strain>
    </source>
</reference>
<protein>
    <recommendedName>
        <fullName evidence="3">PLAC8 family protein</fullName>
    </recommendedName>
</protein>
<dbReference type="Proteomes" id="UP001363151">
    <property type="component" value="Unassembled WGS sequence"/>
</dbReference>
<organism evidence="1 2">
    <name type="scientific">Aureococcus anophagefferens</name>
    <name type="common">Harmful bloom alga</name>
    <dbReference type="NCBI Taxonomy" id="44056"/>
    <lineage>
        <taxon>Eukaryota</taxon>
        <taxon>Sar</taxon>
        <taxon>Stramenopiles</taxon>
        <taxon>Ochrophyta</taxon>
        <taxon>Pelagophyceae</taxon>
        <taxon>Pelagomonadales</taxon>
        <taxon>Pelagomonadaceae</taxon>
        <taxon>Aureococcus</taxon>
    </lineage>
</organism>
<evidence type="ECO:0000313" key="2">
    <source>
        <dbReference type="Proteomes" id="UP001363151"/>
    </source>
</evidence>
<proteinExistence type="predicted"/>
<dbReference type="PANTHER" id="PTHR31152:SF1">
    <property type="entry name" value="PLAC8 FAMILY PROTEIN"/>
    <property type="match status" value="1"/>
</dbReference>
<evidence type="ECO:0008006" key="3">
    <source>
        <dbReference type="Google" id="ProtNLM"/>
    </source>
</evidence>
<evidence type="ECO:0000313" key="1">
    <source>
        <dbReference type="EMBL" id="KAK7230326.1"/>
    </source>
</evidence>
<accession>A0ABR1FGF3</accession>
<keyword evidence="2" id="KW-1185">Reference proteome</keyword>
<dbReference type="PANTHER" id="PTHR31152">
    <property type="entry name" value="PLAC8 FAMILY PROTEIN"/>
    <property type="match status" value="1"/>
</dbReference>
<gene>
    <name evidence="1" type="ORF">SO694_00180032</name>
</gene>
<sequence>MCICFLCFPDSPHKNDKRAGRANMFATSMSNAPCANPAIFCASWCCFPCLNYHLRSKAIEDMNNYICCQGYANYCCFKAGSIGDQGNPLCLFLESCCFPGLAVSSTRQFVMDKYDLASDPCDRKIMHCNNIIWTLACICNILAFFIEELRCVAQALDCFADIVFCTTMGCMNAQVDLELKKRMGAVAPGAPICAEAVYELSGGAAAAEPGAEAMAERD</sequence>
<dbReference type="EMBL" id="JBBJCI010000437">
    <property type="protein sequence ID" value="KAK7230326.1"/>
    <property type="molecule type" value="Genomic_DNA"/>
</dbReference>
<name>A0ABR1FGF3_AURAN</name>
<comment type="caution">
    <text evidence="1">The sequence shown here is derived from an EMBL/GenBank/DDBJ whole genome shotgun (WGS) entry which is preliminary data.</text>
</comment>